<dbReference type="OrthoDB" id="5336357at2759"/>
<dbReference type="AlphaFoldDB" id="A0A2K1R3F2"/>
<evidence type="ECO:0000313" key="2">
    <source>
        <dbReference type="EMBL" id="PNS21798.1"/>
    </source>
</evidence>
<keyword evidence="3" id="KW-1185">Reference proteome</keyword>
<gene>
    <name evidence="2" type="ORF">CAC42_396</name>
</gene>
<dbReference type="EMBL" id="NKHZ01000001">
    <property type="protein sequence ID" value="PNS21798.1"/>
    <property type="molecule type" value="Genomic_DNA"/>
</dbReference>
<evidence type="ECO:0000313" key="3">
    <source>
        <dbReference type="Proteomes" id="UP000243797"/>
    </source>
</evidence>
<accession>A0A2K1R3F2</accession>
<name>A0A2K1R3F2_9PEZI</name>
<dbReference type="STRING" id="2082308.A0A2K1R3F2"/>
<dbReference type="Proteomes" id="UP000243797">
    <property type="component" value="Unassembled WGS sequence"/>
</dbReference>
<feature type="region of interest" description="Disordered" evidence="1">
    <location>
        <begin position="1"/>
        <end position="96"/>
    </location>
</feature>
<sequence length="161" mass="17751">MALKRKRSSPSLPSTPTAQTSWPSPCALSSSSSSSPSSFSSCSTTPSPQSAPLPSFYHQSKPNYSIPFAPKSDLATSLSSRTMKRHRDNRPSEAEVQRATLRKLFEAQRREVWSPGPVEMDETAAGEQLGEERGGEDMEVEGQMVLDCQEGQRRLEAFWGR</sequence>
<proteinExistence type="predicted"/>
<evidence type="ECO:0000256" key="1">
    <source>
        <dbReference type="SAM" id="MobiDB-lite"/>
    </source>
</evidence>
<reference evidence="2 3" key="1">
    <citation type="submission" date="2017-06" db="EMBL/GenBank/DDBJ databases">
        <title>Draft genome sequence of a variant of Elsinoe murrayae.</title>
        <authorList>
            <person name="Cheng Q."/>
        </authorList>
    </citation>
    <scope>NUCLEOTIDE SEQUENCE [LARGE SCALE GENOMIC DNA]</scope>
    <source>
        <strain evidence="2 3">CQ-2017a</strain>
    </source>
</reference>
<organism evidence="2 3">
    <name type="scientific">Sphaceloma murrayae</name>
    <dbReference type="NCBI Taxonomy" id="2082308"/>
    <lineage>
        <taxon>Eukaryota</taxon>
        <taxon>Fungi</taxon>
        <taxon>Dikarya</taxon>
        <taxon>Ascomycota</taxon>
        <taxon>Pezizomycotina</taxon>
        <taxon>Dothideomycetes</taxon>
        <taxon>Dothideomycetidae</taxon>
        <taxon>Myriangiales</taxon>
        <taxon>Elsinoaceae</taxon>
        <taxon>Sphaceloma</taxon>
    </lineage>
</organism>
<protein>
    <submittedName>
        <fullName evidence="2">Uncharacterized protein</fullName>
    </submittedName>
</protein>
<dbReference type="InParanoid" id="A0A2K1R3F2"/>
<feature type="compositionally biased region" description="Polar residues" evidence="1">
    <location>
        <begin position="9"/>
        <end position="20"/>
    </location>
</feature>
<feature type="compositionally biased region" description="Low complexity" evidence="1">
    <location>
        <begin position="21"/>
        <end position="52"/>
    </location>
</feature>
<comment type="caution">
    <text evidence="2">The sequence shown here is derived from an EMBL/GenBank/DDBJ whole genome shotgun (WGS) entry which is preliminary data.</text>
</comment>